<dbReference type="SUPFAM" id="SSF46785">
    <property type="entry name" value="Winged helix' DNA-binding domain"/>
    <property type="match status" value="1"/>
</dbReference>
<dbReference type="InterPro" id="IPR005119">
    <property type="entry name" value="LysR_subst-bd"/>
</dbReference>
<dbReference type="AlphaFoldDB" id="A0A1I3XFK3"/>
<keyword evidence="4" id="KW-0804">Transcription</keyword>
<organism evidence="6 7">
    <name type="scientific">Falsiroseomonas stagni DSM 19981</name>
    <dbReference type="NCBI Taxonomy" id="1123062"/>
    <lineage>
        <taxon>Bacteria</taxon>
        <taxon>Pseudomonadati</taxon>
        <taxon>Pseudomonadota</taxon>
        <taxon>Alphaproteobacteria</taxon>
        <taxon>Acetobacterales</taxon>
        <taxon>Roseomonadaceae</taxon>
        <taxon>Falsiroseomonas</taxon>
    </lineage>
</organism>
<dbReference type="GO" id="GO:0003700">
    <property type="term" value="F:DNA-binding transcription factor activity"/>
    <property type="evidence" value="ECO:0007669"/>
    <property type="project" value="InterPro"/>
</dbReference>
<dbReference type="Gene3D" id="1.10.10.10">
    <property type="entry name" value="Winged helix-like DNA-binding domain superfamily/Winged helix DNA-binding domain"/>
    <property type="match status" value="1"/>
</dbReference>
<evidence type="ECO:0000259" key="5">
    <source>
        <dbReference type="PROSITE" id="PS50931"/>
    </source>
</evidence>
<dbReference type="InterPro" id="IPR050950">
    <property type="entry name" value="HTH-type_LysR_regulators"/>
</dbReference>
<dbReference type="STRING" id="1123062.SAMN02745775_101263"/>
<dbReference type="PROSITE" id="PS50931">
    <property type="entry name" value="HTH_LYSR"/>
    <property type="match status" value="1"/>
</dbReference>
<evidence type="ECO:0000256" key="4">
    <source>
        <dbReference type="ARBA" id="ARBA00023163"/>
    </source>
</evidence>
<dbReference type="InterPro" id="IPR036390">
    <property type="entry name" value="WH_DNA-bd_sf"/>
</dbReference>
<dbReference type="CDD" id="cd05466">
    <property type="entry name" value="PBP2_LTTR_substrate"/>
    <property type="match status" value="1"/>
</dbReference>
<protein>
    <submittedName>
        <fullName evidence="6">DNA-binding transcriptional regulator, LysR family</fullName>
    </submittedName>
</protein>
<dbReference type="GO" id="GO:0003677">
    <property type="term" value="F:DNA binding"/>
    <property type="evidence" value="ECO:0007669"/>
    <property type="project" value="UniProtKB-KW"/>
</dbReference>
<accession>A0A1I3XFK3</accession>
<name>A0A1I3XFK3_9PROT</name>
<dbReference type="Gene3D" id="3.40.190.290">
    <property type="match status" value="1"/>
</dbReference>
<keyword evidence="3 6" id="KW-0238">DNA-binding</keyword>
<feature type="domain" description="HTH lysR-type" evidence="5">
    <location>
        <begin position="12"/>
        <end position="64"/>
    </location>
</feature>
<evidence type="ECO:0000256" key="1">
    <source>
        <dbReference type="ARBA" id="ARBA00009437"/>
    </source>
</evidence>
<evidence type="ECO:0000313" key="6">
    <source>
        <dbReference type="EMBL" id="SFK18334.1"/>
    </source>
</evidence>
<dbReference type="Pfam" id="PF00126">
    <property type="entry name" value="HTH_1"/>
    <property type="match status" value="1"/>
</dbReference>
<dbReference type="Proteomes" id="UP000199473">
    <property type="component" value="Unassembled WGS sequence"/>
</dbReference>
<evidence type="ECO:0000313" key="7">
    <source>
        <dbReference type="Proteomes" id="UP000199473"/>
    </source>
</evidence>
<reference evidence="6 7" key="1">
    <citation type="submission" date="2016-10" db="EMBL/GenBank/DDBJ databases">
        <authorList>
            <person name="de Groot N.N."/>
        </authorList>
    </citation>
    <scope>NUCLEOTIDE SEQUENCE [LARGE SCALE GENOMIC DNA]</scope>
    <source>
        <strain evidence="6 7">DSM 19981</strain>
    </source>
</reference>
<evidence type="ECO:0000256" key="2">
    <source>
        <dbReference type="ARBA" id="ARBA00023015"/>
    </source>
</evidence>
<sequence>MPNEGEFSPTTLRLLQRLRQAGNLTEAARACGISQPAASKAIARAEAQSGLLLVRRDRRPLCLTAEGHILADYAERQEDMARTVHRVLQESRRHGQGLVRIASFGASASTHILPGLVAAARQRGPALRVEISESADEAALQALRDGAADFAIAVESEMPDLEMIPLAHDRLVALVRSDDALASHPGVDAATLSRRDFILTRGGSEPLVRAWFARSGHAPDVRHSIQQITSILAMVRAGMGVSVIAEMAVPETHAGIVLVRLAPEQPRVICLARREGSFASHAAAIFWDVALDRSRKADP</sequence>
<gene>
    <name evidence="6" type="ORF">SAMN02745775_101263</name>
</gene>
<keyword evidence="2" id="KW-0805">Transcription regulation</keyword>
<dbReference type="PANTHER" id="PTHR30419">
    <property type="entry name" value="HTH-TYPE TRANSCRIPTIONAL REGULATOR YBHD"/>
    <property type="match status" value="1"/>
</dbReference>
<dbReference type="GO" id="GO:0005829">
    <property type="term" value="C:cytosol"/>
    <property type="evidence" value="ECO:0007669"/>
    <property type="project" value="TreeGrafter"/>
</dbReference>
<comment type="similarity">
    <text evidence="1">Belongs to the LysR transcriptional regulatory family.</text>
</comment>
<dbReference type="EMBL" id="FOSQ01000001">
    <property type="protein sequence ID" value="SFK18334.1"/>
    <property type="molecule type" value="Genomic_DNA"/>
</dbReference>
<proteinExistence type="inferred from homology"/>
<dbReference type="RefSeq" id="WP_092954386.1">
    <property type="nucleotide sequence ID" value="NZ_FOSQ01000001.1"/>
</dbReference>
<dbReference type="InterPro" id="IPR000847">
    <property type="entry name" value="LysR_HTH_N"/>
</dbReference>
<keyword evidence="7" id="KW-1185">Reference proteome</keyword>
<dbReference type="OrthoDB" id="9775392at2"/>
<dbReference type="InterPro" id="IPR036388">
    <property type="entry name" value="WH-like_DNA-bd_sf"/>
</dbReference>
<evidence type="ECO:0000256" key="3">
    <source>
        <dbReference type="ARBA" id="ARBA00023125"/>
    </source>
</evidence>
<dbReference type="PANTHER" id="PTHR30419:SF8">
    <property type="entry name" value="NITROGEN ASSIMILATION TRANSCRIPTIONAL ACTIVATOR-RELATED"/>
    <property type="match status" value="1"/>
</dbReference>
<dbReference type="Pfam" id="PF03466">
    <property type="entry name" value="LysR_substrate"/>
    <property type="match status" value="1"/>
</dbReference>
<dbReference type="SUPFAM" id="SSF53850">
    <property type="entry name" value="Periplasmic binding protein-like II"/>
    <property type="match status" value="1"/>
</dbReference>